<accession>A0A9E7K9E7</accession>
<dbReference type="Proteomes" id="UP001055439">
    <property type="component" value="Chromosome 6"/>
</dbReference>
<protein>
    <submittedName>
        <fullName evidence="1">Uncharacterized protein</fullName>
    </submittedName>
</protein>
<evidence type="ECO:0000313" key="2">
    <source>
        <dbReference type="EMBL" id="URE11800.1"/>
    </source>
</evidence>
<dbReference type="EMBL" id="CP097508">
    <property type="protein sequence ID" value="URE11693.1"/>
    <property type="molecule type" value="Genomic_DNA"/>
</dbReference>
<evidence type="ECO:0000313" key="3">
    <source>
        <dbReference type="Proteomes" id="UP001055439"/>
    </source>
</evidence>
<proteinExistence type="predicted"/>
<sequence length="40" mass="4703">MLLQPAESTLHERFQRSCTCCSAFVSGKTWRLILKFYYST</sequence>
<dbReference type="EMBL" id="CP097508">
    <property type="protein sequence ID" value="URE11800.1"/>
    <property type="molecule type" value="Genomic_DNA"/>
</dbReference>
<dbReference type="AlphaFoldDB" id="A0A9E7K9E7"/>
<evidence type="ECO:0000313" key="1">
    <source>
        <dbReference type="EMBL" id="URE11693.1"/>
    </source>
</evidence>
<reference evidence="1" key="1">
    <citation type="submission" date="2022-05" db="EMBL/GenBank/DDBJ databases">
        <title>The Musa troglodytarum L. genome provides insights into the mechanism of non-climacteric behaviour and enrichment of carotenoids.</title>
        <authorList>
            <person name="Wang J."/>
        </authorList>
    </citation>
    <scope>NUCLEOTIDE SEQUENCE</scope>
    <source>
        <tissue evidence="1">Leaf</tissue>
    </source>
</reference>
<gene>
    <name evidence="1" type="ORF">MUK42_23328</name>
    <name evidence="2" type="ORF">MUK42_36147</name>
</gene>
<keyword evidence="3" id="KW-1185">Reference proteome</keyword>
<name>A0A9E7K9E7_9LILI</name>
<organism evidence="1 3">
    <name type="scientific">Musa troglodytarum</name>
    <name type="common">fe'i banana</name>
    <dbReference type="NCBI Taxonomy" id="320322"/>
    <lineage>
        <taxon>Eukaryota</taxon>
        <taxon>Viridiplantae</taxon>
        <taxon>Streptophyta</taxon>
        <taxon>Embryophyta</taxon>
        <taxon>Tracheophyta</taxon>
        <taxon>Spermatophyta</taxon>
        <taxon>Magnoliopsida</taxon>
        <taxon>Liliopsida</taxon>
        <taxon>Zingiberales</taxon>
        <taxon>Musaceae</taxon>
        <taxon>Musa</taxon>
    </lineage>
</organism>